<reference evidence="1 2" key="1">
    <citation type="submission" date="2020-04" db="EMBL/GenBank/DDBJ databases">
        <title>MicrobeNet Type strains.</title>
        <authorList>
            <person name="Nicholson A.C."/>
        </authorList>
    </citation>
    <scope>NUCLEOTIDE SEQUENCE [LARGE SCALE GENOMIC DNA]</scope>
    <source>
        <strain evidence="1 2">DSM 44956</strain>
    </source>
</reference>
<comment type="caution">
    <text evidence="1">The sequence shown here is derived from an EMBL/GenBank/DDBJ whole genome shotgun (WGS) entry which is preliminary data.</text>
</comment>
<protein>
    <submittedName>
        <fullName evidence="1">Uncharacterized protein</fullName>
    </submittedName>
</protein>
<dbReference type="RefSeq" id="WP_062975527.1">
    <property type="nucleotide sequence ID" value="NZ_JAAXOS010000027.1"/>
</dbReference>
<dbReference type="SUPFAM" id="SSF81901">
    <property type="entry name" value="HCP-like"/>
    <property type="match status" value="1"/>
</dbReference>
<dbReference type="EMBL" id="JAAXOS010000027">
    <property type="protein sequence ID" value="NKY31207.1"/>
    <property type="molecule type" value="Genomic_DNA"/>
</dbReference>
<organism evidence="1 2">
    <name type="scientific">Nocardia gamkensis</name>
    <dbReference type="NCBI Taxonomy" id="352869"/>
    <lineage>
        <taxon>Bacteria</taxon>
        <taxon>Bacillati</taxon>
        <taxon>Actinomycetota</taxon>
        <taxon>Actinomycetes</taxon>
        <taxon>Mycobacteriales</taxon>
        <taxon>Nocardiaceae</taxon>
        <taxon>Nocardia</taxon>
    </lineage>
</organism>
<proteinExistence type="predicted"/>
<dbReference type="Proteomes" id="UP000540698">
    <property type="component" value="Unassembled WGS sequence"/>
</dbReference>
<name>A0A7X6R790_9NOCA</name>
<dbReference type="Gene3D" id="1.25.40.10">
    <property type="entry name" value="Tetratricopeptide repeat domain"/>
    <property type="match status" value="1"/>
</dbReference>
<gene>
    <name evidence="1" type="ORF">HGB38_34150</name>
</gene>
<keyword evidence="2" id="KW-1185">Reference proteome</keyword>
<dbReference type="InterPro" id="IPR011990">
    <property type="entry name" value="TPR-like_helical_dom_sf"/>
</dbReference>
<dbReference type="AlphaFoldDB" id="A0A7X6R790"/>
<sequence length="512" mass="55883">MTSTAITQELAGTPDLLQRYETASAAAQAVVHAVMDARRFGHGEWFPEGFLAAIARCYLTGADRHNTDDDPSWFQAAVANLTGPGPASGPVLHRNLLGYRLDDFLDETGRIQRRFEFPPAEFWTVVAETEMRSDSKTQMADAAAERLARLAAHAGMPQALTSLARLGRRRSPEKKMALLRQAADLGDLEAFEWLVTLLEETGEKESAESVAREAIELGSWRATVSIAECRDFDFPDEAEQMIRDLPVEMRWDAMAALADFRDSVDDFEGAEQLAMTLAGCGHLDALLGLADDRQHRGDKEAARRLLARVPQPKTPEDTLRVALSHAWAGAHDAARELLAGLSGARYSDDQVAAIADAWPQLIRSLHDVLTALGERIAAHRLIEQTEQPRESMPSDGEDLPPDFAEEDEELATAYATLAGFHARRGEFEKAEPLAMAASELGNSTGLVALGQEVLQRGDRATAERLALCAINTPEWSPWSGSPTAGRTLAEARGDENLLVWGLEADGTTAKPW</sequence>
<evidence type="ECO:0000313" key="2">
    <source>
        <dbReference type="Proteomes" id="UP000540698"/>
    </source>
</evidence>
<evidence type="ECO:0000313" key="1">
    <source>
        <dbReference type="EMBL" id="NKY31207.1"/>
    </source>
</evidence>
<accession>A0A7X6R790</accession>